<accession>A0AA46TDT0</accession>
<name>A0AA46TDT0_9VIRU</name>
<dbReference type="EMBL" id="OP548099">
    <property type="protein sequence ID" value="UYL65040.1"/>
    <property type="molecule type" value="Genomic_DNA"/>
</dbReference>
<reference evidence="1 2" key="1">
    <citation type="submission" date="2022-09" db="EMBL/GenBank/DDBJ databases">
        <title>Evolutionary Diversification of Methanotrophic Ca. Methanophagales (ANME-1) and Their Expansive Virome.</title>
        <authorList>
            <person name="Laso-Perez R."/>
            <person name="Wu F."/>
            <person name="Cremiere A."/>
            <person name="Speth D.R."/>
            <person name="Magyar J.S."/>
            <person name="Krupovic M."/>
            <person name="Orphan V."/>
        </authorList>
    </citation>
    <scope>NUCLEOTIDE SEQUENCE [LARGE SCALE GENOMIC DNA]</scope>
    <source>
        <strain evidence="1">PBV304</strain>
    </source>
</reference>
<gene>
    <name evidence="1" type="ORF">OBKJMPBA_00008</name>
</gene>
<evidence type="ECO:0000313" key="2">
    <source>
        <dbReference type="Proteomes" id="UP001156239"/>
    </source>
</evidence>
<evidence type="ECO:0000313" key="1">
    <source>
        <dbReference type="EMBL" id="UYL65040.1"/>
    </source>
</evidence>
<sequence>MGLLDVWDSFSDFLGDWWKGFKEKIWDIKRELWDWVDGIAKYWVERADEFFDILKHTWSDVENLMEEAKSYADDIVTDAVLKVDKWIQAFGETVAELWNKLEPYFSSVITPLENAINNIQNVKIPSLEDITNWTKEQLDNILNTDIPFLNQSVKDLWSEADKIWNKIWEIPDDVWRAICGGWDALTDFLLAEGQKFVEKILDIDLPIDDIIEDLERRIGGREK</sequence>
<proteinExistence type="predicted"/>
<keyword evidence="2" id="KW-1185">Reference proteome</keyword>
<organism evidence="1 2">
    <name type="scientific">Methanophagales virus PBV304</name>
    <dbReference type="NCBI Taxonomy" id="3071309"/>
    <lineage>
        <taxon>Viruses</taxon>
        <taxon>Varidnaviria</taxon>
        <taxon>Abadenavirae</taxon>
        <taxon>Produgelaviricota</taxon>
        <taxon>Belvinaviricetes</taxon>
        <taxon>Coyopavirales</taxon>
        <taxon>Chaacviridae</taxon>
        <taxon>Homochaacvirus</taxon>
        <taxon>Homochaacvirus pescaderoense</taxon>
    </lineage>
</organism>
<protein>
    <submittedName>
        <fullName evidence="1">Uncharacterized protein</fullName>
    </submittedName>
</protein>
<dbReference type="Proteomes" id="UP001156239">
    <property type="component" value="Segment"/>
</dbReference>
<dbReference type="SUPFAM" id="SSF58113">
    <property type="entry name" value="Apolipoprotein A-I"/>
    <property type="match status" value="1"/>
</dbReference>